<feature type="transmembrane region" description="Helical" evidence="1">
    <location>
        <begin position="6"/>
        <end position="23"/>
    </location>
</feature>
<keyword evidence="1" id="KW-0812">Transmembrane</keyword>
<evidence type="ECO:0000256" key="1">
    <source>
        <dbReference type="SAM" id="Phobius"/>
    </source>
</evidence>
<dbReference type="RefSeq" id="WP_353894505.1">
    <property type="nucleotide sequence ID" value="NZ_CP159485.1"/>
</dbReference>
<dbReference type="EMBL" id="CP159485">
    <property type="protein sequence ID" value="XCI29961.1"/>
    <property type="molecule type" value="Genomic_DNA"/>
</dbReference>
<protein>
    <recommendedName>
        <fullName evidence="3">Integral membrane protein</fullName>
    </recommendedName>
</protein>
<reference evidence="2" key="1">
    <citation type="journal article" date="2018" name="Antonie Van Leeuwenhoek">
        <title>Proteinivorax hydrogeniformans sp. nov., an anaerobic, haloalkaliphilic bacterium fermenting proteinaceous compounds with high hydrogen production.</title>
        <authorList>
            <person name="Boltyanskaya Y."/>
            <person name="Detkova E."/>
            <person name="Pimenov N."/>
            <person name="Kevbrin V."/>
        </authorList>
    </citation>
    <scope>NUCLEOTIDE SEQUENCE</scope>
    <source>
        <strain evidence="2">Z-710</strain>
    </source>
</reference>
<keyword evidence="1" id="KW-1133">Transmembrane helix</keyword>
<keyword evidence="1" id="KW-0472">Membrane</keyword>
<sequence length="187" mass="21730">MLIKLFSLFFVYIFTGIVIKYLDDFTDREANMDNFPYFIMLFSCAALINTEVAVCLLWAAYGIGMTPNLKIRYAYNLSGVMELAVIFIAGSLVFGLLNFLYYLILMLFIQLTDDLIDIPIDKFDNNYAKRFGTIEALLISLNLLLLLIYLNPYHTIIAIVAYTLLQCYYYYRRRVSDVQSNFSFFNS</sequence>
<accession>A0AAU8HX41</accession>
<proteinExistence type="predicted"/>
<reference evidence="2" key="2">
    <citation type="submission" date="2024-06" db="EMBL/GenBank/DDBJ databases">
        <authorList>
            <person name="Petrova K.O."/>
            <person name="Toshchakov S.V."/>
            <person name="Boltjanskaja Y.V."/>
            <person name="Kevbrin V.V."/>
        </authorList>
    </citation>
    <scope>NUCLEOTIDE SEQUENCE</scope>
    <source>
        <strain evidence="2">Z-710</strain>
    </source>
</reference>
<feature type="transmembrane region" description="Helical" evidence="1">
    <location>
        <begin position="83"/>
        <end position="109"/>
    </location>
</feature>
<name>A0AAU8HX41_9FIRM</name>
<gene>
    <name evidence="2" type="ORF">PRVXH_001315</name>
</gene>
<evidence type="ECO:0000313" key="2">
    <source>
        <dbReference type="EMBL" id="XCI29961.1"/>
    </source>
</evidence>
<feature type="transmembrane region" description="Helical" evidence="1">
    <location>
        <begin position="35"/>
        <end position="63"/>
    </location>
</feature>
<evidence type="ECO:0008006" key="3">
    <source>
        <dbReference type="Google" id="ProtNLM"/>
    </source>
</evidence>
<dbReference type="AlphaFoldDB" id="A0AAU8HX41"/>
<organism evidence="2">
    <name type="scientific">Proteinivorax hydrogeniformans</name>
    <dbReference type="NCBI Taxonomy" id="1826727"/>
    <lineage>
        <taxon>Bacteria</taxon>
        <taxon>Bacillati</taxon>
        <taxon>Bacillota</taxon>
        <taxon>Clostridia</taxon>
        <taxon>Eubacteriales</taxon>
        <taxon>Proteinivoracaceae</taxon>
        <taxon>Proteinivorax</taxon>
    </lineage>
</organism>